<dbReference type="PANTHER" id="PTHR11439">
    <property type="entry name" value="GAG-POL-RELATED RETROTRANSPOSON"/>
    <property type="match status" value="1"/>
</dbReference>
<reference evidence="1" key="2">
    <citation type="submission" date="2011-02" db="EMBL/GenBank/DDBJ databases">
        <authorList>
            <person name="MacLean D."/>
        </authorList>
    </citation>
    <scope>NUCLEOTIDE SEQUENCE</scope>
</reference>
<dbReference type="CDD" id="cd09272">
    <property type="entry name" value="RNase_HI_RT_Ty1"/>
    <property type="match status" value="1"/>
</dbReference>
<dbReference type="HOGENOM" id="CLU_001650_6_0_1"/>
<organism evidence="1">
    <name type="scientific">Albugo laibachii Nc14</name>
    <dbReference type="NCBI Taxonomy" id="890382"/>
    <lineage>
        <taxon>Eukaryota</taxon>
        <taxon>Sar</taxon>
        <taxon>Stramenopiles</taxon>
        <taxon>Oomycota</taxon>
        <taxon>Peronosporomycetes</taxon>
        <taxon>Albuginales</taxon>
        <taxon>Albuginaceae</taxon>
        <taxon>Albugo</taxon>
    </lineage>
</organism>
<evidence type="ECO:0000313" key="1">
    <source>
        <dbReference type="EMBL" id="CCA17186.1"/>
    </source>
</evidence>
<reference evidence="1" key="1">
    <citation type="journal article" date="2011" name="PLoS Biol.">
        <title>Gene gain and loss during evolution of obligate parasitism in the white rust pathogen of Arabidopsis thaliana.</title>
        <authorList>
            <person name="Kemen E."/>
            <person name="Gardiner A."/>
            <person name="Schultz-Larsen T."/>
            <person name="Kemen A.C."/>
            <person name="Balmuth A.L."/>
            <person name="Robert-Seilaniantz A."/>
            <person name="Bailey K."/>
            <person name="Holub E."/>
            <person name="Studholme D.J."/>
            <person name="Maclean D."/>
            <person name="Jones J.D."/>
        </authorList>
    </citation>
    <scope>NUCLEOTIDE SEQUENCE</scope>
</reference>
<sequence>MVTASPADLIGDFFDAMGTLSIKDLGKVLKFLGMRVELSDEHGYTVDQQAAIMELLQQIGLADAKVVRSPVRDKTFKKKFYQKLYQLLDGSLLWVSRRTRTHLSFTVHRATQPTQPTYQPTMSDWKLAKKYRWPKEACQDGKLERSQFVADKCDQKSVMGGVITLDVAVIRWMCKKQRGVSISTMEAEFTSALILGREHLGLQELVKEIGFPVTERMVMKMDNQVALRQLESEDSMNSAKHVDIRV</sequence>
<accession>F0W7T4</accession>
<dbReference type="PANTHER" id="PTHR11439:SF440">
    <property type="entry name" value="INTEGRASE CATALYTIC DOMAIN-CONTAINING PROTEIN"/>
    <property type="match status" value="1"/>
</dbReference>
<dbReference type="AlphaFoldDB" id="F0W7T4"/>
<name>F0W7T4_9STRA</name>
<gene>
    <name evidence="1" type="primary">AlNc14C31G2887</name>
    <name evidence="1" type="ORF">ALNC14_033290</name>
</gene>
<proteinExistence type="predicted"/>
<protein>
    <submittedName>
        <fullName evidence="1">Pol polyprotein putative</fullName>
    </submittedName>
</protein>
<dbReference type="EMBL" id="FR824076">
    <property type="protein sequence ID" value="CCA17186.1"/>
    <property type="molecule type" value="Genomic_DNA"/>
</dbReference>